<dbReference type="Gene3D" id="3.30.950.30">
    <property type="entry name" value="Schlafen, AAA domain"/>
    <property type="match status" value="1"/>
</dbReference>
<dbReference type="Proteomes" id="UP000254000">
    <property type="component" value="Unassembled WGS sequence"/>
</dbReference>
<dbReference type="PANTHER" id="PTHR30595">
    <property type="entry name" value="GLPR-RELATED TRANSCRIPTIONAL REPRESSOR"/>
    <property type="match status" value="1"/>
</dbReference>
<accession>A0A369M6D8</accession>
<proteinExistence type="predicted"/>
<dbReference type="InterPro" id="IPR036388">
    <property type="entry name" value="WH-like_DNA-bd_sf"/>
</dbReference>
<evidence type="ECO:0000259" key="1">
    <source>
        <dbReference type="Pfam" id="PF04326"/>
    </source>
</evidence>
<dbReference type="PANTHER" id="PTHR30595:SF6">
    <property type="entry name" value="SCHLAFEN ALBA-2 DOMAIN-CONTAINING PROTEIN"/>
    <property type="match status" value="1"/>
</dbReference>
<evidence type="ECO:0000313" key="3">
    <source>
        <dbReference type="Proteomes" id="UP000254000"/>
    </source>
</evidence>
<dbReference type="AlphaFoldDB" id="A0A369M6D8"/>
<reference evidence="2 3" key="1">
    <citation type="journal article" date="2018" name="Elife">
        <title>Discovery and characterization of a prevalent human gut bacterial enzyme sufficient for the inactivation of a family of plant toxins.</title>
        <authorList>
            <person name="Koppel N."/>
            <person name="Bisanz J.E."/>
            <person name="Pandelia M.E."/>
            <person name="Turnbaugh P.J."/>
            <person name="Balskus E.P."/>
        </authorList>
    </citation>
    <scope>NUCLEOTIDE SEQUENCE [LARGE SCALE GENOMIC DNA]</scope>
    <source>
        <strain evidence="2 3">3C</strain>
    </source>
</reference>
<feature type="domain" description="Schlafen AlbA-2" evidence="1">
    <location>
        <begin position="33"/>
        <end position="146"/>
    </location>
</feature>
<dbReference type="InterPro" id="IPR038475">
    <property type="entry name" value="RecG_C_sf"/>
</dbReference>
<organism evidence="2 3">
    <name type="scientific">Gordonibacter pamelaeae</name>
    <dbReference type="NCBI Taxonomy" id="471189"/>
    <lineage>
        <taxon>Bacteria</taxon>
        <taxon>Bacillati</taxon>
        <taxon>Actinomycetota</taxon>
        <taxon>Coriobacteriia</taxon>
        <taxon>Eggerthellales</taxon>
        <taxon>Eggerthellaceae</taxon>
        <taxon>Gordonibacter</taxon>
    </lineage>
</organism>
<name>A0A369M6D8_9ACTN</name>
<dbReference type="SUPFAM" id="SSF46785">
    <property type="entry name" value="Winged helix' DNA-binding domain"/>
    <property type="match status" value="1"/>
</dbReference>
<dbReference type="Pfam" id="PF04326">
    <property type="entry name" value="SLFN_AlbA_2"/>
    <property type="match status" value="1"/>
</dbReference>
<keyword evidence="3" id="KW-1185">Reference proteome</keyword>
<dbReference type="CDD" id="cd00090">
    <property type="entry name" value="HTH_ARSR"/>
    <property type="match status" value="1"/>
</dbReference>
<evidence type="ECO:0000313" key="2">
    <source>
        <dbReference type="EMBL" id="RDB66992.1"/>
    </source>
</evidence>
<comment type="caution">
    <text evidence="2">The sequence shown here is derived from an EMBL/GenBank/DDBJ whole genome shotgun (WGS) entry which is preliminary data.</text>
</comment>
<dbReference type="Gene3D" id="3.30.565.60">
    <property type="match status" value="1"/>
</dbReference>
<gene>
    <name evidence="2" type="ORF">C1877_00660</name>
</gene>
<dbReference type="OrthoDB" id="3175437at2"/>
<dbReference type="InterPro" id="IPR038461">
    <property type="entry name" value="Schlafen_AlbA_2_dom_sf"/>
</dbReference>
<protein>
    <submittedName>
        <fullName evidence="2">AAA family ATPase</fullName>
    </submittedName>
</protein>
<dbReference type="InterPro" id="IPR011991">
    <property type="entry name" value="ArsR-like_HTH"/>
</dbReference>
<dbReference type="InterPro" id="IPR036390">
    <property type="entry name" value="WH_DNA-bd_sf"/>
</dbReference>
<dbReference type="Gene3D" id="1.10.10.10">
    <property type="entry name" value="Winged helix-like DNA-binding domain superfamily/Winged helix DNA-binding domain"/>
    <property type="match status" value="1"/>
</dbReference>
<dbReference type="EMBL" id="PPTS01000001">
    <property type="protein sequence ID" value="RDB66992.1"/>
    <property type="molecule type" value="Genomic_DNA"/>
</dbReference>
<sequence length="486" mass="54857">MEALFSHHRLIKKISKIRVRKKRRKKGGAMFSEGPMVEFKREFSKRALKTVVAFANTNGGVLYLGIEDDGSVCGLDDPDAVLLAVTNAIRDSVKPNPSMIAECEKVEFEGKTVVGVRVERGVDRPYYLADKGMRPEGVYVREGAASYMACEAEIATMLKASRRESFDSGRSLRQNLTFEGTRAYFEREGLEFGGAQMRSLRMVDQDGQFTNLAWLLSDQCDAVVKLADFFGVNRTTFKDRLEVTGSVLVQFDQALKFLAKHLHYKTKFVDMRRVDYEDFPPDAVREALINAIIHRDYEIVAPTLVSVLEDRIEFTSHGGPPVQLSLSEFEWDVSVPRNPLLAEVFYRVRLIEAYGTGIKRIFEAYEGSGVSPEFNMSKHLVRARLPNRNYDGDDAFWRRGSDPVITVSRGGAAGADELRDQERLVFAMLEEFGPMRRADLQERFEFSQATLLRILGRLKDKGLVRAEGNTRRRVYRVAVEGSSAAG</sequence>
<dbReference type="InterPro" id="IPR007421">
    <property type="entry name" value="Schlafen_AlbA_2_dom"/>
</dbReference>
<dbReference type="Pfam" id="PF13749">
    <property type="entry name" value="HATPase_c_4"/>
    <property type="match status" value="1"/>
</dbReference>